<protein>
    <submittedName>
        <fullName evidence="1">Uncharacterized protein</fullName>
    </submittedName>
</protein>
<sequence>MTVTATIEIPKDILRATRMTPFELKVELAITLFQWSHKLSFGKAREMAEMDVWSFQQLLGSRGISPHYDVSDYEEDLATLSEM</sequence>
<evidence type="ECO:0000313" key="1">
    <source>
        <dbReference type="EMBL" id="VAW39804.1"/>
    </source>
</evidence>
<reference evidence="1" key="1">
    <citation type="submission" date="2018-06" db="EMBL/GenBank/DDBJ databases">
        <authorList>
            <person name="Zhirakovskaya E."/>
        </authorList>
    </citation>
    <scope>NUCLEOTIDE SEQUENCE</scope>
</reference>
<dbReference type="EMBL" id="UOEU01000765">
    <property type="protein sequence ID" value="VAW39804.1"/>
    <property type="molecule type" value="Genomic_DNA"/>
</dbReference>
<dbReference type="Pfam" id="PF03683">
    <property type="entry name" value="UPF0175"/>
    <property type="match status" value="1"/>
</dbReference>
<name>A0A3B0W7Y7_9ZZZZ</name>
<dbReference type="AlphaFoldDB" id="A0A3B0W7Y7"/>
<accession>A0A3B0W7Y7</accession>
<proteinExistence type="predicted"/>
<dbReference type="InterPro" id="IPR005368">
    <property type="entry name" value="UPF0175"/>
</dbReference>
<organism evidence="1">
    <name type="scientific">hydrothermal vent metagenome</name>
    <dbReference type="NCBI Taxonomy" id="652676"/>
    <lineage>
        <taxon>unclassified sequences</taxon>
        <taxon>metagenomes</taxon>
        <taxon>ecological metagenomes</taxon>
    </lineage>
</organism>
<gene>
    <name evidence="1" type="ORF">MNBD_CHLOROFLEXI01-341</name>
</gene>